<name>A0ABT9WQY7_9BACI</name>
<reference evidence="1 2" key="1">
    <citation type="submission" date="2023-07" db="EMBL/GenBank/DDBJ databases">
        <title>Genomic Encyclopedia of Type Strains, Phase IV (KMG-IV): sequencing the most valuable type-strain genomes for metagenomic binning, comparative biology and taxonomic classification.</title>
        <authorList>
            <person name="Goeker M."/>
        </authorList>
    </citation>
    <scope>NUCLEOTIDE SEQUENCE [LARGE SCALE GENOMIC DNA]</scope>
    <source>
        <strain evidence="1 2">DSM 23837</strain>
    </source>
</reference>
<organism evidence="1 2">
    <name type="scientific">Bacillus chungangensis</name>
    <dbReference type="NCBI Taxonomy" id="587633"/>
    <lineage>
        <taxon>Bacteria</taxon>
        <taxon>Bacillati</taxon>
        <taxon>Bacillota</taxon>
        <taxon>Bacilli</taxon>
        <taxon>Bacillales</taxon>
        <taxon>Bacillaceae</taxon>
        <taxon>Bacillus</taxon>
    </lineage>
</organism>
<gene>
    <name evidence="1" type="ORF">J2S08_001540</name>
</gene>
<dbReference type="Proteomes" id="UP001223586">
    <property type="component" value="Unassembled WGS sequence"/>
</dbReference>
<comment type="caution">
    <text evidence="1">The sequence shown here is derived from an EMBL/GenBank/DDBJ whole genome shotgun (WGS) entry which is preliminary data.</text>
</comment>
<keyword evidence="2" id="KW-1185">Reference proteome</keyword>
<protein>
    <submittedName>
        <fullName evidence="1">Uncharacterized protein</fullName>
    </submittedName>
</protein>
<sequence>MAKEIYILLTDTGTIFTRLIKLYTRAPYRCVSNNWGAVH</sequence>
<dbReference type="EMBL" id="JAUSTT010000007">
    <property type="protein sequence ID" value="MDQ0175706.1"/>
    <property type="molecule type" value="Genomic_DNA"/>
</dbReference>
<accession>A0ABT9WQY7</accession>
<evidence type="ECO:0000313" key="2">
    <source>
        <dbReference type="Proteomes" id="UP001223586"/>
    </source>
</evidence>
<proteinExistence type="predicted"/>
<evidence type="ECO:0000313" key="1">
    <source>
        <dbReference type="EMBL" id="MDQ0175706.1"/>
    </source>
</evidence>